<evidence type="ECO:0008006" key="3">
    <source>
        <dbReference type="Google" id="ProtNLM"/>
    </source>
</evidence>
<evidence type="ECO:0000313" key="1">
    <source>
        <dbReference type="EMBL" id="SFF57404.1"/>
    </source>
</evidence>
<sequence>MSHDHESAGRGRLDRRRFLTTAALGGATIVGATALGGIDADAAFAAPMPSLDPAISKSAFAEGRITAINGSVLEVAGSYGDQHLIQLTNATSVWKLRPTTAEEIKVGDGLYARGVDMPDGTIAADAVWVNIVNLFCTVQGIAKDRLHLTHGNNHAVVGRIVAETTTASYLGGALTSDLSRVRIGQSAQVLGAWRPDDDTVDIARVTVGH</sequence>
<protein>
    <recommendedName>
        <fullName evidence="3">Cell wall protein</fullName>
    </recommendedName>
</protein>
<evidence type="ECO:0000313" key="2">
    <source>
        <dbReference type="Proteomes" id="UP000199323"/>
    </source>
</evidence>
<accession>A0A1I2JS52</accession>
<dbReference type="AlphaFoldDB" id="A0A1I2JS52"/>
<dbReference type="RefSeq" id="WP_093716324.1">
    <property type="nucleotide sequence ID" value="NZ_FONG01000019.1"/>
</dbReference>
<dbReference type="EMBL" id="FONG01000019">
    <property type="protein sequence ID" value="SFF57404.1"/>
    <property type="molecule type" value="Genomic_DNA"/>
</dbReference>
<dbReference type="PROSITE" id="PS51318">
    <property type="entry name" value="TAT"/>
    <property type="match status" value="1"/>
</dbReference>
<dbReference type="Proteomes" id="UP000199323">
    <property type="component" value="Unassembled WGS sequence"/>
</dbReference>
<gene>
    <name evidence="1" type="ORF">SAMN05216251_119138</name>
</gene>
<proteinExistence type="predicted"/>
<name>A0A1I2JS52_9ACTN</name>
<dbReference type="OrthoDB" id="3818320at2"/>
<organism evidence="1 2">
    <name type="scientific">Actinacidiphila alni</name>
    <dbReference type="NCBI Taxonomy" id="380248"/>
    <lineage>
        <taxon>Bacteria</taxon>
        <taxon>Bacillati</taxon>
        <taxon>Actinomycetota</taxon>
        <taxon>Actinomycetes</taxon>
        <taxon>Kitasatosporales</taxon>
        <taxon>Streptomycetaceae</taxon>
        <taxon>Actinacidiphila</taxon>
    </lineage>
</organism>
<dbReference type="STRING" id="380248.SAMN05216251_119138"/>
<reference evidence="1 2" key="1">
    <citation type="submission" date="2016-10" db="EMBL/GenBank/DDBJ databases">
        <authorList>
            <person name="de Groot N.N."/>
        </authorList>
    </citation>
    <scope>NUCLEOTIDE SEQUENCE [LARGE SCALE GENOMIC DNA]</scope>
    <source>
        <strain evidence="1 2">CGMCC 4.3510</strain>
    </source>
</reference>
<keyword evidence="2" id="KW-1185">Reference proteome</keyword>
<dbReference type="InterPro" id="IPR006311">
    <property type="entry name" value="TAT_signal"/>
</dbReference>